<evidence type="ECO:0000256" key="4">
    <source>
        <dbReference type="RuleBase" id="RU003968"/>
    </source>
</evidence>
<feature type="binding site" evidence="3">
    <location>
        <position position="278"/>
    </location>
    <ligand>
        <name>FAD</name>
        <dbReference type="ChEBI" id="CHEBI:57692"/>
    </ligand>
</feature>
<evidence type="ECO:0000256" key="2">
    <source>
        <dbReference type="PIRSR" id="PIRSR000137-1"/>
    </source>
</evidence>
<feature type="active site" description="Proton donor" evidence="2">
    <location>
        <position position="565"/>
    </location>
</feature>
<feature type="signal peptide" evidence="5">
    <location>
        <begin position="1"/>
        <end position="18"/>
    </location>
</feature>
<dbReference type="PANTHER" id="PTHR11552">
    <property type="entry name" value="GLUCOSE-METHANOL-CHOLINE GMC OXIDOREDUCTASE"/>
    <property type="match status" value="1"/>
</dbReference>
<evidence type="ECO:0000256" key="3">
    <source>
        <dbReference type="PIRSR" id="PIRSR000137-2"/>
    </source>
</evidence>
<dbReference type="SUPFAM" id="SSF54373">
    <property type="entry name" value="FAD-linked reductases, C-terminal domain"/>
    <property type="match status" value="1"/>
</dbReference>
<dbReference type="PANTHER" id="PTHR11552:SF208">
    <property type="entry name" value="RE36204P-RELATED"/>
    <property type="match status" value="1"/>
</dbReference>
<evidence type="ECO:0000259" key="7">
    <source>
        <dbReference type="PROSITE" id="PS00624"/>
    </source>
</evidence>
<dbReference type="InterPro" id="IPR000172">
    <property type="entry name" value="GMC_OxRdtase_N"/>
</dbReference>
<feature type="domain" description="Glucose-methanol-choline oxidoreductase N-terminal" evidence="7">
    <location>
        <begin position="315"/>
        <end position="329"/>
    </location>
</feature>
<reference evidence="8" key="1">
    <citation type="submission" date="2021-07" db="EMBL/GenBank/DDBJ databases">
        <authorList>
            <person name="Catto M.A."/>
            <person name="Jacobson A."/>
            <person name="Kennedy G."/>
            <person name="Labadie P."/>
            <person name="Hunt B.G."/>
            <person name="Srinivasan R."/>
        </authorList>
    </citation>
    <scope>NUCLEOTIDE SEQUENCE</scope>
    <source>
        <strain evidence="8">PL_HMW_Pooled</strain>
        <tissue evidence="8">Head</tissue>
    </source>
</reference>
<dbReference type="Gene3D" id="3.50.50.60">
    <property type="entry name" value="FAD/NAD(P)-binding domain"/>
    <property type="match status" value="1"/>
</dbReference>
<feature type="domain" description="Glucose-methanol-choline oxidoreductase N-terminal" evidence="6">
    <location>
        <begin position="137"/>
        <end position="160"/>
    </location>
</feature>
<evidence type="ECO:0000313" key="9">
    <source>
        <dbReference type="Proteomes" id="UP001219518"/>
    </source>
</evidence>
<feature type="active site" description="Proton acceptor" evidence="2">
    <location>
        <position position="609"/>
    </location>
</feature>
<reference evidence="8" key="2">
    <citation type="journal article" date="2023" name="BMC Genomics">
        <title>Pest status, molecular evolution, and epigenetic factors derived from the genome assembly of Frankliniella fusca, a thysanopteran phytovirus vector.</title>
        <authorList>
            <person name="Catto M.A."/>
            <person name="Labadie P.E."/>
            <person name="Jacobson A.L."/>
            <person name="Kennedy G.G."/>
            <person name="Srinivasan R."/>
            <person name="Hunt B.G."/>
        </authorList>
    </citation>
    <scope>NUCLEOTIDE SEQUENCE</scope>
    <source>
        <strain evidence="8">PL_HMW_Pooled</strain>
    </source>
</reference>
<organism evidence="8 9">
    <name type="scientific">Frankliniella fusca</name>
    <dbReference type="NCBI Taxonomy" id="407009"/>
    <lineage>
        <taxon>Eukaryota</taxon>
        <taxon>Metazoa</taxon>
        <taxon>Ecdysozoa</taxon>
        <taxon>Arthropoda</taxon>
        <taxon>Hexapoda</taxon>
        <taxon>Insecta</taxon>
        <taxon>Pterygota</taxon>
        <taxon>Neoptera</taxon>
        <taxon>Paraneoptera</taxon>
        <taxon>Thysanoptera</taxon>
        <taxon>Terebrantia</taxon>
        <taxon>Thripoidea</taxon>
        <taxon>Thripidae</taxon>
        <taxon>Frankliniella</taxon>
    </lineage>
</organism>
<evidence type="ECO:0000256" key="1">
    <source>
        <dbReference type="ARBA" id="ARBA00010790"/>
    </source>
</evidence>
<dbReference type="Pfam" id="PF05199">
    <property type="entry name" value="GMC_oxred_C"/>
    <property type="match status" value="1"/>
</dbReference>
<name>A0AAE1L782_9NEOP</name>
<evidence type="ECO:0000259" key="6">
    <source>
        <dbReference type="PROSITE" id="PS00623"/>
    </source>
</evidence>
<feature type="chain" id="PRO_5042134424" evidence="5">
    <location>
        <begin position="19"/>
        <end position="667"/>
    </location>
</feature>
<dbReference type="InterPro" id="IPR036188">
    <property type="entry name" value="FAD/NAD-bd_sf"/>
</dbReference>
<dbReference type="Gene3D" id="3.30.560.10">
    <property type="entry name" value="Glucose Oxidase, domain 3"/>
    <property type="match status" value="1"/>
</dbReference>
<evidence type="ECO:0000256" key="5">
    <source>
        <dbReference type="SAM" id="SignalP"/>
    </source>
</evidence>
<feature type="binding site" evidence="3">
    <location>
        <position position="143"/>
    </location>
    <ligand>
        <name>FAD</name>
        <dbReference type="ChEBI" id="CHEBI:57692"/>
    </ligand>
</feature>
<dbReference type="GO" id="GO:0016614">
    <property type="term" value="F:oxidoreductase activity, acting on CH-OH group of donors"/>
    <property type="evidence" value="ECO:0007669"/>
    <property type="project" value="InterPro"/>
</dbReference>
<evidence type="ECO:0000313" key="8">
    <source>
        <dbReference type="EMBL" id="KAK3909033.1"/>
    </source>
</evidence>
<comment type="caution">
    <text evidence="8">The sequence shown here is derived from an EMBL/GenBank/DDBJ whole genome shotgun (WGS) entry which is preliminary data.</text>
</comment>
<feature type="binding site" evidence="3">
    <location>
        <position position="139"/>
    </location>
    <ligand>
        <name>FAD</name>
        <dbReference type="ChEBI" id="CHEBI:57692"/>
    </ligand>
</feature>
<dbReference type="GO" id="GO:0050660">
    <property type="term" value="F:flavin adenine dinucleotide binding"/>
    <property type="evidence" value="ECO:0007669"/>
    <property type="project" value="InterPro"/>
</dbReference>
<dbReference type="PROSITE" id="PS00624">
    <property type="entry name" value="GMC_OXRED_2"/>
    <property type="match status" value="1"/>
</dbReference>
<dbReference type="InterPro" id="IPR007867">
    <property type="entry name" value="GMC_OxRtase_C"/>
</dbReference>
<protein>
    <submittedName>
        <fullName evidence="8">Glucose dehydrogenase [FAD, quinone]</fullName>
    </submittedName>
</protein>
<keyword evidence="3 4" id="KW-0274">FAD</keyword>
<comment type="cofactor">
    <cofactor evidence="3">
        <name>FAD</name>
        <dbReference type="ChEBI" id="CHEBI:57692"/>
    </cofactor>
</comment>
<dbReference type="InterPro" id="IPR012132">
    <property type="entry name" value="GMC_OxRdtase"/>
</dbReference>
<dbReference type="EMBL" id="JAHWGI010000083">
    <property type="protein sequence ID" value="KAK3909033.1"/>
    <property type="molecule type" value="Genomic_DNA"/>
</dbReference>
<dbReference type="Proteomes" id="UP001219518">
    <property type="component" value="Unassembled WGS sequence"/>
</dbReference>
<accession>A0AAE1L782</accession>
<dbReference type="AlphaFoldDB" id="A0AAE1L782"/>
<dbReference type="SUPFAM" id="SSF51905">
    <property type="entry name" value="FAD/NAD(P)-binding domain"/>
    <property type="match status" value="1"/>
</dbReference>
<gene>
    <name evidence="8" type="ORF">KUF71_019289</name>
</gene>
<sequence>MMARGRWLLLASVLVAAALPAVSPLALLFLSAAQQYQEAVLPFREHPYTGNKPILAEYDFIVIGAGSAGTVIANRLTENSEWKVLLLEAGDEDSVITEVPVIVDELQLTGYNWGYSMEKEPNQCLGFTDQRCPWPRGKVLGGTSTINYMIYTRGQRRDYDEWAEMGNYGWSYDEVLPHFMSMERCLIPELQNSRYHNKNGTLSVEQVPHKSPLVDAFLEAGQAQGYSLIDYNDPDQNSQGFSRIQANMHGGRRINGANAFLRPIRKRPNLHIALKSRVTRVLIDPQTMTAKAVEMTRNRQWRVVRARKEVILSAGAINSPHILMHSGIGPADHLAQVGYKALKDLKVGYNMMEHVSSAGLTFFINDSVSLTLSGVLRPQALNAYRQGQGPITLPGGVEGIAYVHTRYNDDAYGRPDMEFIFAGAAICSDAGATMSPQRLTLCSYRKGMGITDETYYSLFERGQQCNAFTIWPMILSPKSRGRVLLRDNNPFHWPLMKHDYFQSEHDLLTCIEGLKAAVELVESPAFARFNATLNPRPVRGCENVPFRTDAYWECLLRHITTTLHHQSGTCKMGPASDPDAVVDPELRVHGVRNLRVADASILPRLPRAHTNAVAYMIGSKAAEMIKQAWPSQSPPPPGPLPSPYSGPYYRWRLPGEPLPVSGATWTI</sequence>
<keyword evidence="9" id="KW-1185">Reference proteome</keyword>
<comment type="similarity">
    <text evidence="1 4">Belongs to the GMC oxidoreductase family.</text>
</comment>
<dbReference type="Pfam" id="PF00732">
    <property type="entry name" value="GMC_oxred_N"/>
    <property type="match status" value="1"/>
</dbReference>
<dbReference type="PROSITE" id="PS00623">
    <property type="entry name" value="GMC_OXRED_1"/>
    <property type="match status" value="1"/>
</dbReference>
<keyword evidence="5" id="KW-0732">Signal</keyword>
<keyword evidence="4" id="KW-0285">Flavoprotein</keyword>
<proteinExistence type="inferred from homology"/>
<dbReference type="PIRSF" id="PIRSF000137">
    <property type="entry name" value="Alcohol_oxidase"/>
    <property type="match status" value="1"/>
</dbReference>